<feature type="transmembrane region" description="Helical" evidence="2">
    <location>
        <begin position="113"/>
        <end position="132"/>
    </location>
</feature>
<protein>
    <submittedName>
        <fullName evidence="3">Uncharacterized protein LOC109070911</fullName>
    </submittedName>
</protein>
<proteinExistence type="predicted"/>
<dbReference type="Proteomes" id="UP001155660">
    <property type="component" value="Chromosome B3"/>
</dbReference>
<name>A0A9Q9W5I9_CYPCA</name>
<dbReference type="OrthoDB" id="8926393at2759"/>
<reference evidence="3" key="1">
    <citation type="submission" date="2025-08" db="UniProtKB">
        <authorList>
            <consortium name="RefSeq"/>
        </authorList>
    </citation>
    <scope>IDENTIFICATION</scope>
    <source>
        <tissue evidence="3">Muscle</tissue>
    </source>
</reference>
<dbReference type="KEGG" id="ccar:109070911"/>
<keyword evidence="2" id="KW-0472">Membrane</keyword>
<organism evidence="3">
    <name type="scientific">Cyprinus carpio</name>
    <name type="common">Common carp</name>
    <dbReference type="NCBI Taxonomy" id="7962"/>
    <lineage>
        <taxon>Eukaryota</taxon>
        <taxon>Metazoa</taxon>
        <taxon>Chordata</taxon>
        <taxon>Craniata</taxon>
        <taxon>Vertebrata</taxon>
        <taxon>Euteleostomi</taxon>
        <taxon>Actinopterygii</taxon>
        <taxon>Neopterygii</taxon>
        <taxon>Teleostei</taxon>
        <taxon>Ostariophysi</taxon>
        <taxon>Cypriniformes</taxon>
        <taxon>Cyprinidae</taxon>
        <taxon>Cyprininae</taxon>
        <taxon>Cyprinus</taxon>
    </lineage>
</organism>
<feature type="region of interest" description="Disordered" evidence="1">
    <location>
        <begin position="144"/>
        <end position="215"/>
    </location>
</feature>
<dbReference type="RefSeq" id="XP_042577215.1">
    <property type="nucleotide sequence ID" value="XM_042721281.1"/>
</dbReference>
<accession>A0A9Q9W5I9</accession>
<dbReference type="AlphaFoldDB" id="A0A9Q9W5I9"/>
<dbReference type="GeneID" id="109070911"/>
<evidence type="ECO:0000256" key="1">
    <source>
        <dbReference type="SAM" id="MobiDB-lite"/>
    </source>
</evidence>
<evidence type="ECO:0000313" key="3">
    <source>
        <dbReference type="RefSeq" id="XP_042577215.1"/>
    </source>
</evidence>
<keyword evidence="2" id="KW-1133">Transmembrane helix</keyword>
<sequence length="215" mass="24492">MYNITVSCAEIQTPVGFVYVILSVIMNHINNPDCDQSWYLQDGRLIADPSDPQTLIDPVISVSSDRLVTSRCVNLTHEIICHSVGFRYETIFRVFNGTDSFSGSTQTPESHQWWWISALIFIVLLLLICFLLRKKIFRCFQRSDSENRDPESGVQMQLRSDESDSLNQSESDSLRDPESGVQMQLRSDESDSLNQSESDSLRDPESGVQMQLRSD</sequence>
<gene>
    <name evidence="3" type="primary">LOC109070911</name>
</gene>
<evidence type="ECO:0000256" key="2">
    <source>
        <dbReference type="SAM" id="Phobius"/>
    </source>
</evidence>
<keyword evidence="2" id="KW-0812">Transmembrane</keyword>